<keyword evidence="1" id="KW-0472">Membrane</keyword>
<evidence type="ECO:0000313" key="2">
    <source>
        <dbReference type="EMBL" id="TKW09123.1"/>
    </source>
</evidence>
<dbReference type="Gramene" id="TKW09123">
    <property type="protein sequence ID" value="TKW09123"/>
    <property type="gene ID" value="SEVIR_6G072600v2"/>
</dbReference>
<dbReference type="EMBL" id="CM016557">
    <property type="protein sequence ID" value="TKW09123.1"/>
    <property type="molecule type" value="Genomic_DNA"/>
</dbReference>
<keyword evidence="1" id="KW-0812">Transmembrane</keyword>
<dbReference type="Proteomes" id="UP000298652">
    <property type="component" value="Chromosome 6"/>
</dbReference>
<name>A0A4U6U600_SETVI</name>
<feature type="transmembrane region" description="Helical" evidence="1">
    <location>
        <begin position="29"/>
        <end position="49"/>
    </location>
</feature>
<proteinExistence type="predicted"/>
<evidence type="ECO:0000313" key="3">
    <source>
        <dbReference type="Proteomes" id="UP000298652"/>
    </source>
</evidence>
<reference evidence="2" key="1">
    <citation type="submission" date="2019-03" db="EMBL/GenBank/DDBJ databases">
        <title>WGS assembly of Setaria viridis.</title>
        <authorList>
            <person name="Huang P."/>
            <person name="Jenkins J."/>
            <person name="Grimwood J."/>
            <person name="Barry K."/>
            <person name="Healey A."/>
            <person name="Mamidi S."/>
            <person name="Sreedasyam A."/>
            <person name="Shu S."/>
            <person name="Feldman M."/>
            <person name="Wu J."/>
            <person name="Yu Y."/>
            <person name="Chen C."/>
            <person name="Johnson J."/>
            <person name="Rokhsar D."/>
            <person name="Baxter I."/>
            <person name="Schmutz J."/>
            <person name="Brutnell T."/>
            <person name="Kellogg E."/>
        </authorList>
    </citation>
    <scope>NUCLEOTIDE SEQUENCE [LARGE SCALE GENOMIC DNA]</scope>
</reference>
<organism evidence="2 3">
    <name type="scientific">Setaria viridis</name>
    <name type="common">Green bristlegrass</name>
    <name type="synonym">Setaria italica subsp. viridis</name>
    <dbReference type="NCBI Taxonomy" id="4556"/>
    <lineage>
        <taxon>Eukaryota</taxon>
        <taxon>Viridiplantae</taxon>
        <taxon>Streptophyta</taxon>
        <taxon>Embryophyta</taxon>
        <taxon>Tracheophyta</taxon>
        <taxon>Spermatophyta</taxon>
        <taxon>Magnoliopsida</taxon>
        <taxon>Liliopsida</taxon>
        <taxon>Poales</taxon>
        <taxon>Poaceae</taxon>
        <taxon>PACMAD clade</taxon>
        <taxon>Panicoideae</taxon>
        <taxon>Panicodae</taxon>
        <taxon>Paniceae</taxon>
        <taxon>Cenchrinae</taxon>
        <taxon>Setaria</taxon>
    </lineage>
</organism>
<gene>
    <name evidence="2" type="ORF">SEVIR_6G072600v2</name>
</gene>
<evidence type="ECO:0000256" key="1">
    <source>
        <dbReference type="SAM" id="Phobius"/>
    </source>
</evidence>
<protein>
    <submittedName>
        <fullName evidence="2">Uncharacterized protein</fullName>
    </submittedName>
</protein>
<keyword evidence="1" id="KW-1133">Transmembrane helix</keyword>
<accession>A0A4U6U600</accession>
<dbReference type="AlphaFoldDB" id="A0A4U6U600"/>
<sequence length="116" mass="13127">MRTTSLRIDEETAAVLRLTLTTAWEGSSWYAAVISSLLIICLQGIILHLSDDNIFVFSECTVTVFYQNMSIPLVITNGCCYLLCSSCKMRIKDLFSPTCRNECNFSYAKDICKLYI</sequence>
<keyword evidence="3" id="KW-1185">Reference proteome</keyword>